<feature type="compositionally biased region" description="Low complexity" evidence="1">
    <location>
        <begin position="52"/>
        <end position="63"/>
    </location>
</feature>
<reference evidence="2 3" key="1">
    <citation type="journal article" date="2018" name="Sci. Rep.">
        <title>Raphidocelis subcapitata (=Pseudokirchneriella subcapitata) provides an insight into genome evolution and environmental adaptations in the Sphaeropleales.</title>
        <authorList>
            <person name="Suzuki S."/>
            <person name="Yamaguchi H."/>
            <person name="Nakajima N."/>
            <person name="Kawachi M."/>
        </authorList>
    </citation>
    <scope>NUCLEOTIDE SEQUENCE [LARGE SCALE GENOMIC DNA]</scope>
    <source>
        <strain evidence="2 3">NIES-35</strain>
    </source>
</reference>
<dbReference type="EMBL" id="BDRX01000010">
    <property type="protein sequence ID" value="GBF89433.1"/>
    <property type="molecule type" value="Genomic_DNA"/>
</dbReference>
<name>A0A2V0NV49_9CHLO</name>
<dbReference type="AlphaFoldDB" id="A0A2V0NV49"/>
<dbReference type="PANTHER" id="PTHR46757">
    <property type="entry name" value="SORTING NEXIN-RELATED"/>
    <property type="match status" value="1"/>
</dbReference>
<protein>
    <recommendedName>
        <fullName evidence="4">PX domain-containing protein</fullName>
    </recommendedName>
</protein>
<dbReference type="InterPro" id="IPR044279">
    <property type="entry name" value="SNX2A/B"/>
</dbReference>
<gene>
    <name evidence="2" type="ORF">Rsub_02005</name>
</gene>
<evidence type="ECO:0000256" key="1">
    <source>
        <dbReference type="SAM" id="MobiDB-lite"/>
    </source>
</evidence>
<dbReference type="OrthoDB" id="271164at2759"/>
<feature type="compositionally biased region" description="Pro residues" evidence="1">
    <location>
        <begin position="103"/>
        <end position="127"/>
    </location>
</feature>
<accession>A0A2V0NV49</accession>
<dbReference type="Proteomes" id="UP000247498">
    <property type="component" value="Unassembled WGS sequence"/>
</dbReference>
<dbReference type="STRING" id="307507.A0A2V0NV49"/>
<proteinExistence type="predicted"/>
<dbReference type="InParanoid" id="A0A2V0NV49"/>
<evidence type="ECO:0000313" key="2">
    <source>
        <dbReference type="EMBL" id="GBF89433.1"/>
    </source>
</evidence>
<dbReference type="PANTHER" id="PTHR46757:SF2">
    <property type="entry name" value="OS05G0346100 PROTEIN"/>
    <property type="match status" value="1"/>
</dbReference>
<dbReference type="InterPro" id="IPR027267">
    <property type="entry name" value="AH/BAR_dom_sf"/>
</dbReference>
<comment type="caution">
    <text evidence="2">The sequence shown here is derived from an EMBL/GenBank/DDBJ whole genome shotgun (WGS) entry which is preliminary data.</text>
</comment>
<organism evidence="2 3">
    <name type="scientific">Raphidocelis subcapitata</name>
    <dbReference type="NCBI Taxonomy" id="307507"/>
    <lineage>
        <taxon>Eukaryota</taxon>
        <taxon>Viridiplantae</taxon>
        <taxon>Chlorophyta</taxon>
        <taxon>core chlorophytes</taxon>
        <taxon>Chlorophyceae</taxon>
        <taxon>CS clade</taxon>
        <taxon>Sphaeropleales</taxon>
        <taxon>Selenastraceae</taxon>
        <taxon>Raphidocelis</taxon>
    </lineage>
</organism>
<evidence type="ECO:0008006" key="4">
    <source>
        <dbReference type="Google" id="ProtNLM"/>
    </source>
</evidence>
<sequence length="489" mass="50244">MAGDDPLSFGAASQVEGPSVAQEDGFGYGHGPLEDAHHLGPAGHDPLSIGDPLSAAAAAGAEPAPEPSAPQLPQQHAAAVAAVPPPMQQQQQQQQQPPQASAYPPPFERPPPRQNYPAVPAPAPPPAVGSVELRISVHSPTTLRGPTGLPGARASVERYLNRLAAHPVVARSEALRVWLESDGTLRSSPAWLALQPQTPTPVQATARLVKTLTGLQPAAPTPAEAARPPGASRDLYRLMHERLAAARGALEAAPVSPEEAKLRDDGALLEDLRETLSAAVAKADAWAAAAADLATVWGDLGAALEGLATFEGTYSSAGVQQPTAALATAARACAASRALGTGGAARLLDALQPLRDHADALPNALAALEQRRRQLLTSVTLQQDLDHVRARLQAAQLAPGTKARRVEELRRGAEALEASQAAAAGGYERLAARNASELAALGAARGAELAAALVHIAGVLRAQDEQAAAGWQATAGALPPGAPSKFYRA</sequence>
<keyword evidence="3" id="KW-1185">Reference proteome</keyword>
<feature type="compositionally biased region" description="Low complexity" evidence="1">
    <location>
        <begin position="71"/>
        <end position="102"/>
    </location>
</feature>
<evidence type="ECO:0000313" key="3">
    <source>
        <dbReference type="Proteomes" id="UP000247498"/>
    </source>
</evidence>
<feature type="region of interest" description="Disordered" evidence="1">
    <location>
        <begin position="1"/>
        <end position="127"/>
    </location>
</feature>
<dbReference type="Gene3D" id="1.20.1270.60">
    <property type="entry name" value="Arfaptin homology (AH) domain/BAR domain"/>
    <property type="match status" value="1"/>
</dbReference>